<reference evidence="1 2" key="1">
    <citation type="submission" date="2016-12" db="EMBL/GenBank/DDBJ databases">
        <authorList>
            <person name="Song W.-J."/>
            <person name="Kurnit D.M."/>
        </authorList>
    </citation>
    <scope>NUCLEOTIDE SEQUENCE [LARGE SCALE GENOMIC DNA]</scope>
    <source>
        <strain evidence="1 2">175</strain>
    </source>
</reference>
<gene>
    <name evidence="1" type="ORF">SAMN02949497_3871</name>
</gene>
<accession>A0A1Y6D1I4</accession>
<name>A0A1Y6D1I4_9GAMM</name>
<dbReference type="STRING" id="1760988.SAMN02949497_3871"/>
<dbReference type="EMBL" id="FXAM01000001">
    <property type="protein sequence ID" value="SMF96471.1"/>
    <property type="molecule type" value="Genomic_DNA"/>
</dbReference>
<dbReference type="RefSeq" id="WP_085215356.1">
    <property type="nucleotide sequence ID" value="NZ_FXAM01000001.1"/>
</dbReference>
<sequence>MTESSKDLGIATALLTRFTTQRLPKALALKDKVDQGGKLDEWDIAFLREVFADAEQIMPQVDRHPEYQALCAQAVSLYHDITERALANEHTPG</sequence>
<organism evidence="1 2">
    <name type="scientific">Methylomagnum ishizawai</name>
    <dbReference type="NCBI Taxonomy" id="1760988"/>
    <lineage>
        <taxon>Bacteria</taxon>
        <taxon>Pseudomonadati</taxon>
        <taxon>Pseudomonadota</taxon>
        <taxon>Gammaproteobacteria</taxon>
        <taxon>Methylococcales</taxon>
        <taxon>Methylococcaceae</taxon>
        <taxon>Methylomagnum</taxon>
    </lineage>
</organism>
<dbReference type="AlphaFoldDB" id="A0A1Y6D1I4"/>
<protein>
    <submittedName>
        <fullName evidence="1">Uncharacterized protein</fullName>
    </submittedName>
</protein>
<proteinExistence type="predicted"/>
<dbReference type="Proteomes" id="UP000192923">
    <property type="component" value="Unassembled WGS sequence"/>
</dbReference>
<evidence type="ECO:0000313" key="1">
    <source>
        <dbReference type="EMBL" id="SMF96471.1"/>
    </source>
</evidence>
<evidence type="ECO:0000313" key="2">
    <source>
        <dbReference type="Proteomes" id="UP000192923"/>
    </source>
</evidence>
<keyword evidence="2" id="KW-1185">Reference proteome</keyword>
<dbReference type="OrthoDB" id="6025396at2"/>